<accession>A0ABX2T7W7</accession>
<dbReference type="PANTHER" id="PTHR37299">
    <property type="entry name" value="TRANSCRIPTIONAL REGULATOR-RELATED"/>
    <property type="match status" value="1"/>
</dbReference>
<dbReference type="Pfam" id="PF08448">
    <property type="entry name" value="PAS_4"/>
    <property type="match status" value="1"/>
</dbReference>
<dbReference type="InterPro" id="IPR035965">
    <property type="entry name" value="PAS-like_dom_sf"/>
</dbReference>
<organism evidence="2 3">
    <name type="scientific">Azospirillum oleiclasticum</name>
    <dbReference type="NCBI Taxonomy" id="2735135"/>
    <lineage>
        <taxon>Bacteria</taxon>
        <taxon>Pseudomonadati</taxon>
        <taxon>Pseudomonadota</taxon>
        <taxon>Alphaproteobacteria</taxon>
        <taxon>Rhodospirillales</taxon>
        <taxon>Azospirillaceae</taxon>
        <taxon>Azospirillum</taxon>
    </lineage>
</organism>
<sequence length="228" mass="24448">MEYRLQRMDVGLVLLDAGGRIRSLNRTAERFLGPAERLVGTALLDLHPPETRAKVEFLLAAAGRADASAQACSMIVALPGRVLVVKATRLPLDGGDGTALMLIEASGQTEAPEVDAPPPLVKLPVTTRQGVALVDPTDVLFVRADGHYTAVHTASGAHLCTLSLAELEARLDPTRFLRVHRGYLVNLCHAGAVERTGDRTLFVMAAPGAPRVPVSRSRTDELKRRLAL</sequence>
<gene>
    <name evidence="2" type="ORF">HND93_04890</name>
</gene>
<dbReference type="PROSITE" id="PS50930">
    <property type="entry name" value="HTH_LYTTR"/>
    <property type="match status" value="1"/>
</dbReference>
<dbReference type="SMART" id="SM00850">
    <property type="entry name" value="LytTR"/>
    <property type="match status" value="1"/>
</dbReference>
<keyword evidence="3" id="KW-1185">Reference proteome</keyword>
<comment type="caution">
    <text evidence="2">The sequence shown here is derived from an EMBL/GenBank/DDBJ whole genome shotgun (WGS) entry which is preliminary data.</text>
</comment>
<dbReference type="Pfam" id="PF04397">
    <property type="entry name" value="LytTR"/>
    <property type="match status" value="1"/>
</dbReference>
<dbReference type="PANTHER" id="PTHR37299:SF1">
    <property type="entry name" value="STAGE 0 SPORULATION PROTEIN A HOMOLOG"/>
    <property type="match status" value="1"/>
</dbReference>
<dbReference type="CDD" id="cd00130">
    <property type="entry name" value="PAS"/>
    <property type="match status" value="1"/>
</dbReference>
<feature type="domain" description="HTH LytTR-type" evidence="1">
    <location>
        <begin position="123"/>
        <end position="228"/>
    </location>
</feature>
<reference evidence="2 3" key="1">
    <citation type="submission" date="2020-05" db="EMBL/GenBank/DDBJ databases">
        <title>Azospirillum oleiclasticum sp. nov, a nitrogen-fixing and heavy crude oil-emulsifying bacterium isolated from the crude oil of Yumen Oilfield.</title>
        <authorList>
            <person name="Wu D."/>
            <person name="Cai M."/>
            <person name="Zhang X."/>
        </authorList>
    </citation>
    <scope>NUCLEOTIDE SEQUENCE [LARGE SCALE GENOMIC DNA]</scope>
    <source>
        <strain evidence="2 3">ROY-1-1-2</strain>
    </source>
</reference>
<protein>
    <submittedName>
        <fullName evidence="2">PAS domain-containing transcriptional regulator</fullName>
    </submittedName>
</protein>
<evidence type="ECO:0000313" key="3">
    <source>
        <dbReference type="Proteomes" id="UP000584642"/>
    </source>
</evidence>
<evidence type="ECO:0000313" key="2">
    <source>
        <dbReference type="EMBL" id="NYZ19039.1"/>
    </source>
</evidence>
<dbReference type="InterPro" id="IPR000014">
    <property type="entry name" value="PAS"/>
</dbReference>
<dbReference type="InterPro" id="IPR046947">
    <property type="entry name" value="LytR-like"/>
</dbReference>
<dbReference type="EMBL" id="JABFDB010000001">
    <property type="protein sequence ID" value="NYZ19039.1"/>
    <property type="molecule type" value="Genomic_DNA"/>
</dbReference>
<name>A0ABX2T7W7_9PROT</name>
<dbReference type="InterPro" id="IPR013656">
    <property type="entry name" value="PAS_4"/>
</dbReference>
<dbReference type="SUPFAM" id="SSF55785">
    <property type="entry name" value="PYP-like sensor domain (PAS domain)"/>
    <property type="match status" value="1"/>
</dbReference>
<dbReference type="RefSeq" id="WP_180280725.1">
    <property type="nucleotide sequence ID" value="NZ_JABFDB010000001.1"/>
</dbReference>
<proteinExistence type="predicted"/>
<dbReference type="Proteomes" id="UP000584642">
    <property type="component" value="Unassembled WGS sequence"/>
</dbReference>
<evidence type="ECO:0000259" key="1">
    <source>
        <dbReference type="PROSITE" id="PS50930"/>
    </source>
</evidence>
<dbReference type="Gene3D" id="3.30.450.20">
    <property type="entry name" value="PAS domain"/>
    <property type="match status" value="1"/>
</dbReference>
<dbReference type="Gene3D" id="2.40.50.1020">
    <property type="entry name" value="LytTr DNA-binding domain"/>
    <property type="match status" value="1"/>
</dbReference>
<dbReference type="InterPro" id="IPR007492">
    <property type="entry name" value="LytTR_DNA-bd_dom"/>
</dbReference>